<evidence type="ECO:0000256" key="9">
    <source>
        <dbReference type="ARBA" id="ARBA00023237"/>
    </source>
</evidence>
<keyword evidence="9 10" id="KW-0998">Cell outer membrane</keyword>
<dbReference type="InterPro" id="IPR036942">
    <property type="entry name" value="Beta-barrel_TonB_sf"/>
</dbReference>
<evidence type="ECO:0000256" key="8">
    <source>
        <dbReference type="ARBA" id="ARBA00023170"/>
    </source>
</evidence>
<dbReference type="GO" id="GO:0009279">
    <property type="term" value="C:cell outer membrane"/>
    <property type="evidence" value="ECO:0007669"/>
    <property type="project" value="UniProtKB-SubCell"/>
</dbReference>
<dbReference type="Pfam" id="PF07715">
    <property type="entry name" value="Plug"/>
    <property type="match status" value="1"/>
</dbReference>
<evidence type="ECO:0000256" key="5">
    <source>
        <dbReference type="ARBA" id="ARBA00022729"/>
    </source>
</evidence>
<proteinExistence type="inferred from homology"/>
<dbReference type="InterPro" id="IPR000531">
    <property type="entry name" value="Beta-barrel_TonB"/>
</dbReference>
<gene>
    <name evidence="14" type="ORF">S23_36860</name>
</gene>
<dbReference type="AlphaFoldDB" id="A0AAI8QCX8"/>
<dbReference type="InterPro" id="IPR037066">
    <property type="entry name" value="Plug_dom_sf"/>
</dbReference>
<evidence type="ECO:0000256" key="4">
    <source>
        <dbReference type="ARBA" id="ARBA00022692"/>
    </source>
</evidence>
<feature type="domain" description="TonB-dependent receptor plug" evidence="13">
    <location>
        <begin position="15"/>
        <end position="114"/>
    </location>
</feature>
<evidence type="ECO:0000256" key="1">
    <source>
        <dbReference type="ARBA" id="ARBA00004571"/>
    </source>
</evidence>
<comment type="subcellular location">
    <subcellularLocation>
        <location evidence="1 10">Cell outer membrane</location>
        <topology evidence="1 10">Multi-pass membrane protein</topology>
    </subcellularLocation>
</comment>
<keyword evidence="8 14" id="KW-0675">Receptor</keyword>
<evidence type="ECO:0000256" key="11">
    <source>
        <dbReference type="RuleBase" id="RU003357"/>
    </source>
</evidence>
<keyword evidence="6 11" id="KW-0798">TonB box</keyword>
<dbReference type="Gene3D" id="2.40.170.20">
    <property type="entry name" value="TonB-dependent receptor, beta-barrel domain"/>
    <property type="match status" value="1"/>
</dbReference>
<name>A0AAI8QCX8_9BRAD</name>
<dbReference type="PROSITE" id="PS52016">
    <property type="entry name" value="TONB_DEPENDENT_REC_3"/>
    <property type="match status" value="1"/>
</dbReference>
<keyword evidence="7 10" id="KW-0472">Membrane</keyword>
<evidence type="ECO:0000259" key="12">
    <source>
        <dbReference type="Pfam" id="PF00593"/>
    </source>
</evidence>
<protein>
    <submittedName>
        <fullName evidence="14">TonB-dependent receptor plug</fullName>
    </submittedName>
</protein>
<accession>A0AAI8QCX8</accession>
<dbReference type="SUPFAM" id="SSF56935">
    <property type="entry name" value="Porins"/>
    <property type="match status" value="1"/>
</dbReference>
<dbReference type="Pfam" id="PF00593">
    <property type="entry name" value="TonB_dep_Rec_b-barrel"/>
    <property type="match status" value="1"/>
</dbReference>
<dbReference type="RefSeq" id="WP_015686175.1">
    <property type="nucleotide sequence ID" value="NC_017082.1"/>
</dbReference>
<dbReference type="CDD" id="cd01347">
    <property type="entry name" value="ligand_gated_channel"/>
    <property type="match status" value="1"/>
</dbReference>
<evidence type="ECO:0000256" key="10">
    <source>
        <dbReference type="PROSITE-ProRule" id="PRU01360"/>
    </source>
</evidence>
<dbReference type="PANTHER" id="PTHR30069">
    <property type="entry name" value="TONB-DEPENDENT OUTER MEMBRANE RECEPTOR"/>
    <property type="match status" value="1"/>
</dbReference>
<evidence type="ECO:0000256" key="3">
    <source>
        <dbReference type="ARBA" id="ARBA00022452"/>
    </source>
</evidence>
<keyword evidence="15" id="KW-1185">Reference proteome</keyword>
<keyword evidence="5" id="KW-0732">Signal</keyword>
<dbReference type="GO" id="GO:0044718">
    <property type="term" value="P:siderophore transmembrane transport"/>
    <property type="evidence" value="ECO:0007669"/>
    <property type="project" value="TreeGrafter"/>
</dbReference>
<evidence type="ECO:0000256" key="7">
    <source>
        <dbReference type="ARBA" id="ARBA00023136"/>
    </source>
</evidence>
<dbReference type="InterPro" id="IPR012910">
    <property type="entry name" value="Plug_dom"/>
</dbReference>
<dbReference type="GO" id="GO:0015344">
    <property type="term" value="F:siderophore uptake transmembrane transporter activity"/>
    <property type="evidence" value="ECO:0007669"/>
    <property type="project" value="TreeGrafter"/>
</dbReference>
<keyword evidence="4 10" id="KW-0812">Transmembrane</keyword>
<sequence>MGGKLPRPGIPHPAAQSITVVDRAQIEATSPTGMLDVLASVPGVSIARAGGIGGQIYLRGFSSNSFRSPMFIDGDRFRGRNTLQLNYLAPEEVERVEVIRGPGSVIYGSEALTGLVNIVTRSYTGDTSGPFRFTGGGWSAGYGSAANSASTYDWVKGAGQGFDFIGGFAGRWGGDYQTSLGTVPNSDYQSVGGNIKLGYTPDIGQRIELSLRSYSEVDGRAGGVGGAPGAPYLQVRQDPNQVHSARFGYTGELDGLVKHVESSFYVNYFDTKLSTINNTINAAGIATRTVKSTSHVIGPLMIGGRSQAEIPWLSPWGATKTTFGLDGFREARPGSELTSETITRNATTGAVTSDVVSPYTKQGPDTTQSNIGAFVLHEWKPIQALTLSAGGRFDWFNTTTDTSPLSSAIPASVKAAYSSNTNVDQTVPTGSAGFVYGILPNVDLLGNVATSFREPTNSELYAVTATQLPNPNLKPESGVTYEGGARFHTANAELKVTAFDTHYENFLQTVAVTFNGVSGYTQSQNVGKAAVTGVELEARWQVTPTVNIFTNFAQLRGTNTVTDTPLPFLAPYRGRVGIQYADPNGAYSILGVVDWAASKTRIDPAQEFQTAGYAIPKLYATLQLGQLVSPQLGDTKLILGLENIFNTAYVDASTFVNRSYSRSFTNPLVETGRNVSVKLQHTF</sequence>
<dbReference type="Proteomes" id="UP000007886">
    <property type="component" value="Chromosome"/>
</dbReference>
<keyword evidence="3 10" id="KW-1134">Transmembrane beta strand</keyword>
<dbReference type="PANTHER" id="PTHR30069:SF29">
    <property type="entry name" value="HEMOGLOBIN AND HEMOGLOBIN-HAPTOGLOBIN-BINDING PROTEIN 1-RELATED"/>
    <property type="match status" value="1"/>
</dbReference>
<keyword evidence="2 10" id="KW-0813">Transport</keyword>
<evidence type="ECO:0000313" key="14">
    <source>
        <dbReference type="EMBL" id="BAL76885.1"/>
    </source>
</evidence>
<dbReference type="InterPro" id="IPR039426">
    <property type="entry name" value="TonB-dep_rcpt-like"/>
</dbReference>
<dbReference type="KEGG" id="brs:S23_36860"/>
<evidence type="ECO:0000256" key="2">
    <source>
        <dbReference type="ARBA" id="ARBA00022448"/>
    </source>
</evidence>
<evidence type="ECO:0000256" key="6">
    <source>
        <dbReference type="ARBA" id="ARBA00023077"/>
    </source>
</evidence>
<feature type="domain" description="TonB-dependent receptor-like beta-barrel" evidence="12">
    <location>
        <begin position="182"/>
        <end position="625"/>
    </location>
</feature>
<evidence type="ECO:0000259" key="13">
    <source>
        <dbReference type="Pfam" id="PF07715"/>
    </source>
</evidence>
<evidence type="ECO:0000313" key="15">
    <source>
        <dbReference type="Proteomes" id="UP000007886"/>
    </source>
</evidence>
<reference evidence="14 15" key="1">
    <citation type="journal article" date="2012" name="Microbes Environ.">
        <title>Complete genome sequence of Bradyrhizobium sp. S23321: insights into symbiosis evolution in soil oligotrophs.</title>
        <authorList>
            <person name="Okubo T."/>
            <person name="Tsukui T."/>
            <person name="Maita H."/>
            <person name="Okamoto S."/>
            <person name="Oshima K."/>
            <person name="Fujisawa T."/>
            <person name="Saito A."/>
            <person name="Futamata H."/>
            <person name="Hattori R."/>
            <person name="Shimomura Y."/>
            <person name="Haruta S."/>
            <person name="Morimoto S."/>
            <person name="Wang Y."/>
            <person name="Sakai Y."/>
            <person name="Hattori M."/>
            <person name="Aizawa S."/>
            <person name="Nagashima K.V.P."/>
            <person name="Masuda S."/>
            <person name="Hattori T."/>
            <person name="Yamashita A."/>
            <person name="Bao Z."/>
            <person name="Hayatsu M."/>
            <person name="Kajiya-Kanegae H."/>
            <person name="Yoshinaga I."/>
            <person name="Sakamoto K."/>
            <person name="Toyota K."/>
            <person name="Nakao M."/>
            <person name="Kohara M."/>
            <person name="Anda M."/>
            <person name="Niwa R."/>
            <person name="Jung-Hwan P."/>
            <person name="Sameshima-Saito R."/>
            <person name="Tokuda S."/>
            <person name="Yamamoto S."/>
            <person name="Yamamoto S."/>
            <person name="Yokoyama T."/>
            <person name="Akutsu T."/>
            <person name="Nakamura Y."/>
            <person name="Nakahira-Yanaka Y."/>
            <person name="Takada Hoshino Y."/>
            <person name="Hirakawa H."/>
            <person name="Mitsui H."/>
            <person name="Terasawa K."/>
            <person name="Itakura M."/>
            <person name="Sato S."/>
            <person name="Ikeda-Ohtsubo W."/>
            <person name="Sakakura N."/>
            <person name="Kaminuma E."/>
            <person name="Minamisawa K."/>
        </authorList>
    </citation>
    <scope>NUCLEOTIDE SEQUENCE [LARGE SCALE GENOMIC DNA]</scope>
    <source>
        <strain evidence="14 15">S23321</strain>
    </source>
</reference>
<dbReference type="Gene3D" id="2.170.130.10">
    <property type="entry name" value="TonB-dependent receptor, plug domain"/>
    <property type="match status" value="1"/>
</dbReference>
<comment type="similarity">
    <text evidence="10 11">Belongs to the TonB-dependent receptor family.</text>
</comment>
<dbReference type="EMBL" id="AP012279">
    <property type="protein sequence ID" value="BAL76885.1"/>
    <property type="molecule type" value="Genomic_DNA"/>
</dbReference>
<organism evidence="14 15">
    <name type="scientific">Bradyrhizobium cosmicum</name>
    <dbReference type="NCBI Taxonomy" id="1404864"/>
    <lineage>
        <taxon>Bacteria</taxon>
        <taxon>Pseudomonadati</taxon>
        <taxon>Pseudomonadota</taxon>
        <taxon>Alphaproteobacteria</taxon>
        <taxon>Hyphomicrobiales</taxon>
        <taxon>Nitrobacteraceae</taxon>
        <taxon>Bradyrhizobium</taxon>
    </lineage>
</organism>